<reference evidence="9 10" key="1">
    <citation type="journal article" date="2017" name="Gigascience">
        <title>Genome sequence of the small brown planthopper, Laodelphax striatellus.</title>
        <authorList>
            <person name="Zhu J."/>
            <person name="Jiang F."/>
            <person name="Wang X."/>
            <person name="Yang P."/>
            <person name="Bao Y."/>
            <person name="Zhao W."/>
            <person name="Wang W."/>
            <person name="Lu H."/>
            <person name="Wang Q."/>
            <person name="Cui N."/>
            <person name="Li J."/>
            <person name="Chen X."/>
            <person name="Luo L."/>
            <person name="Yu J."/>
            <person name="Kang L."/>
            <person name="Cui F."/>
        </authorList>
    </citation>
    <scope>NUCLEOTIDE SEQUENCE [LARGE SCALE GENOMIC DNA]</scope>
    <source>
        <strain evidence="9">Lst14</strain>
    </source>
</reference>
<keyword evidence="2 8" id="KW-0853">WD repeat</keyword>
<dbReference type="FunCoup" id="A0A482XPM5">
    <property type="interactions" value="1371"/>
</dbReference>
<dbReference type="SMART" id="SM00320">
    <property type="entry name" value="WD40"/>
    <property type="match status" value="5"/>
</dbReference>
<evidence type="ECO:0000256" key="5">
    <source>
        <dbReference type="ARBA" id="ARBA00038092"/>
    </source>
</evidence>
<dbReference type="Gene3D" id="2.130.10.10">
    <property type="entry name" value="YVTN repeat-like/Quinoprotein amine dehydrogenase"/>
    <property type="match status" value="1"/>
</dbReference>
<dbReference type="InterPro" id="IPR015943">
    <property type="entry name" value="WD40/YVTN_repeat-like_dom_sf"/>
</dbReference>
<evidence type="ECO:0000256" key="7">
    <source>
        <dbReference type="ARBA" id="ARBA00047551"/>
    </source>
</evidence>
<evidence type="ECO:0000256" key="6">
    <source>
        <dbReference type="ARBA" id="ARBA00039131"/>
    </source>
</evidence>
<dbReference type="EMBL" id="QKKF02004753">
    <property type="protein sequence ID" value="RZF47111.1"/>
    <property type="molecule type" value="Genomic_DNA"/>
</dbReference>
<keyword evidence="4" id="KW-0378">Hydrolase</keyword>
<dbReference type="PANTHER" id="PTHR46042">
    <property type="entry name" value="DIPHTHINE METHYLTRANSFERASE"/>
    <property type="match status" value="1"/>
</dbReference>
<dbReference type="AlphaFoldDB" id="A0A482XPM5"/>
<comment type="pathway">
    <text evidence="1">Protein modification; peptidyl-diphthamide biosynthesis.</text>
</comment>
<evidence type="ECO:0000313" key="10">
    <source>
        <dbReference type="Proteomes" id="UP000291343"/>
    </source>
</evidence>
<proteinExistence type="inferred from homology"/>
<dbReference type="Proteomes" id="UP000291343">
    <property type="component" value="Unassembled WGS sequence"/>
</dbReference>
<dbReference type="InterPro" id="IPR052415">
    <property type="entry name" value="Diphthine_MTase"/>
</dbReference>
<dbReference type="PROSITE" id="PS50082">
    <property type="entry name" value="WD_REPEATS_2"/>
    <property type="match status" value="1"/>
</dbReference>
<evidence type="ECO:0000256" key="2">
    <source>
        <dbReference type="ARBA" id="ARBA00022574"/>
    </source>
</evidence>
<dbReference type="InterPro" id="IPR001680">
    <property type="entry name" value="WD40_rpt"/>
</dbReference>
<dbReference type="InterPro" id="IPR036322">
    <property type="entry name" value="WD40_repeat_dom_sf"/>
</dbReference>
<dbReference type="GO" id="GO:0005737">
    <property type="term" value="C:cytoplasm"/>
    <property type="evidence" value="ECO:0007669"/>
    <property type="project" value="TreeGrafter"/>
</dbReference>
<comment type="caution">
    <text evidence="9">The sequence shown here is derived from an EMBL/GenBank/DDBJ whole genome shotgun (WGS) entry which is preliminary data.</text>
</comment>
<dbReference type="PANTHER" id="PTHR46042:SF1">
    <property type="entry name" value="DIPHTHINE METHYLTRANSFERASE"/>
    <property type="match status" value="1"/>
</dbReference>
<evidence type="ECO:0000256" key="3">
    <source>
        <dbReference type="ARBA" id="ARBA00022737"/>
    </source>
</evidence>
<evidence type="ECO:0000256" key="8">
    <source>
        <dbReference type="PROSITE-ProRule" id="PRU00221"/>
    </source>
</evidence>
<dbReference type="OrthoDB" id="1930760at2759"/>
<gene>
    <name evidence="9" type="ORF">LSTR_LSTR005189</name>
</gene>
<dbReference type="GO" id="GO:0017183">
    <property type="term" value="P:protein histidyl modification to diphthamide"/>
    <property type="evidence" value="ECO:0007669"/>
    <property type="project" value="TreeGrafter"/>
</dbReference>
<sequence>MKEFRPHVWWDTVFSADSVEWCPDEEFAHILLCGTYKLEENSSESDSSVPQTRVGLLHLMRLSETSLELKLVKTLETTGILDIKWSPFRINGSVAFAIADAVGTVSLYTVIETEGQYDLLLCTQCKIEHNDKENIALSIDWSQTSEGKLAVSDSNGYISVLTFNSSDVSLTSQWNAHSFEAWIVAFDFINDSVVYSGGDDSKMCVFDVRTPDQALKLSSKSVNSSGVTSLHSSNEGMLASGSYDESVHIWDSRLMKRSVGSLDTSGGGVWRLKWHPTTKSIRKDYLLAACMHGGFKVIDCRDVADINVVASFTEHESLAYGADWCYLPRSSNSSNLLDKFPINSDSSGKMYSDIIATCSFYDHKLCLSTIDID</sequence>
<dbReference type="InParanoid" id="A0A482XPM5"/>
<accession>A0A482XPM5</accession>
<dbReference type="SMR" id="A0A482XPM5"/>
<comment type="catalytic activity">
    <reaction evidence="7">
        <text>diphthine methyl ester-[translation elongation factor 2] + H2O = diphthine-[translation elongation factor 2] + methanol + H(+)</text>
        <dbReference type="Rhea" id="RHEA:42656"/>
        <dbReference type="Rhea" id="RHEA-COMP:10172"/>
        <dbReference type="Rhea" id="RHEA-COMP:10173"/>
        <dbReference type="ChEBI" id="CHEBI:15377"/>
        <dbReference type="ChEBI" id="CHEBI:15378"/>
        <dbReference type="ChEBI" id="CHEBI:17790"/>
        <dbReference type="ChEBI" id="CHEBI:79005"/>
        <dbReference type="ChEBI" id="CHEBI:82696"/>
        <dbReference type="EC" id="3.1.1.97"/>
    </reaction>
</comment>
<evidence type="ECO:0000313" key="9">
    <source>
        <dbReference type="EMBL" id="RZF47111.1"/>
    </source>
</evidence>
<evidence type="ECO:0000256" key="4">
    <source>
        <dbReference type="ARBA" id="ARBA00022801"/>
    </source>
</evidence>
<dbReference type="SUPFAM" id="SSF50978">
    <property type="entry name" value="WD40 repeat-like"/>
    <property type="match status" value="1"/>
</dbReference>
<organism evidence="9 10">
    <name type="scientific">Laodelphax striatellus</name>
    <name type="common">Small brown planthopper</name>
    <name type="synonym">Delphax striatella</name>
    <dbReference type="NCBI Taxonomy" id="195883"/>
    <lineage>
        <taxon>Eukaryota</taxon>
        <taxon>Metazoa</taxon>
        <taxon>Ecdysozoa</taxon>
        <taxon>Arthropoda</taxon>
        <taxon>Hexapoda</taxon>
        <taxon>Insecta</taxon>
        <taxon>Pterygota</taxon>
        <taxon>Neoptera</taxon>
        <taxon>Paraneoptera</taxon>
        <taxon>Hemiptera</taxon>
        <taxon>Auchenorrhyncha</taxon>
        <taxon>Fulgoroidea</taxon>
        <taxon>Delphacidae</taxon>
        <taxon>Criomorphinae</taxon>
        <taxon>Laodelphax</taxon>
    </lineage>
</organism>
<dbReference type="GO" id="GO:0061685">
    <property type="term" value="F:diphthine methylesterase activity"/>
    <property type="evidence" value="ECO:0007669"/>
    <property type="project" value="UniProtKB-EC"/>
</dbReference>
<protein>
    <recommendedName>
        <fullName evidence="6">methylated diphthine methylhydrolase</fullName>
        <ecNumber evidence="6">3.1.1.97</ecNumber>
    </recommendedName>
</protein>
<dbReference type="STRING" id="195883.A0A482XPM5"/>
<dbReference type="EC" id="3.1.1.97" evidence="6"/>
<comment type="similarity">
    <text evidence="5">Belongs to the DPH7 family.</text>
</comment>
<evidence type="ECO:0000256" key="1">
    <source>
        <dbReference type="ARBA" id="ARBA00005156"/>
    </source>
</evidence>
<feature type="repeat" description="WD" evidence="8">
    <location>
        <begin position="232"/>
        <end position="251"/>
    </location>
</feature>
<keyword evidence="3" id="KW-0677">Repeat</keyword>
<name>A0A482XPM5_LAOST</name>
<keyword evidence="10" id="KW-1185">Reference proteome</keyword>